<feature type="transmembrane region" description="Helical" evidence="9">
    <location>
        <begin position="43"/>
        <end position="62"/>
    </location>
</feature>
<evidence type="ECO:0000256" key="8">
    <source>
        <dbReference type="ARBA" id="ARBA00034708"/>
    </source>
</evidence>
<organism evidence="10 11">
    <name type="scientific">Burkholderia ubonensis</name>
    <dbReference type="NCBI Taxonomy" id="101571"/>
    <lineage>
        <taxon>Bacteria</taxon>
        <taxon>Pseudomonadati</taxon>
        <taxon>Pseudomonadota</taxon>
        <taxon>Betaproteobacteria</taxon>
        <taxon>Burkholderiales</taxon>
        <taxon>Burkholderiaceae</taxon>
        <taxon>Burkholderia</taxon>
        <taxon>Burkholderia cepacia complex</taxon>
    </lineage>
</organism>
<evidence type="ECO:0000256" key="2">
    <source>
        <dbReference type="ARBA" id="ARBA00022448"/>
    </source>
</evidence>
<dbReference type="GO" id="GO:0005886">
    <property type="term" value="C:plasma membrane"/>
    <property type="evidence" value="ECO:0007669"/>
    <property type="project" value="UniProtKB-SubCell"/>
</dbReference>
<comment type="subcellular location">
    <subcellularLocation>
        <location evidence="1">Cell membrane</location>
        <topology evidence="1">Multi-pass membrane protein</topology>
    </subcellularLocation>
</comment>
<evidence type="ECO:0000256" key="6">
    <source>
        <dbReference type="ARBA" id="ARBA00023065"/>
    </source>
</evidence>
<keyword evidence="4 9" id="KW-0812">Transmembrane</keyword>
<evidence type="ECO:0000256" key="9">
    <source>
        <dbReference type="SAM" id="Phobius"/>
    </source>
</evidence>
<gene>
    <name evidence="10" type="ORF">WM16_18490</name>
</gene>
<reference evidence="10 11" key="1">
    <citation type="submission" date="2015-11" db="EMBL/GenBank/DDBJ databases">
        <title>Expanding the genomic diversity of Burkholderia species for the development of highly accurate diagnostics.</title>
        <authorList>
            <person name="Sahl J."/>
            <person name="Keim P."/>
            <person name="Wagner D."/>
        </authorList>
    </citation>
    <scope>NUCLEOTIDE SEQUENCE [LARGE SCALE GENOMIC DNA]</scope>
    <source>
        <strain evidence="10 11">MSMB782WGS</strain>
    </source>
</reference>
<comment type="similarity">
    <text evidence="8">Belongs to the anion channel-forming bestrophin (TC 1.A.46) family.</text>
</comment>
<evidence type="ECO:0000313" key="10">
    <source>
        <dbReference type="EMBL" id="KWK72260.1"/>
    </source>
</evidence>
<dbReference type="AlphaFoldDB" id="A0A108CCJ1"/>
<dbReference type="InterPro" id="IPR044669">
    <property type="entry name" value="YneE/VCCN1/2-like"/>
</dbReference>
<dbReference type="PANTHER" id="PTHR33281:SF19">
    <property type="entry name" value="VOLTAGE-DEPENDENT ANION CHANNEL-FORMING PROTEIN YNEE"/>
    <property type="match status" value="1"/>
</dbReference>
<keyword evidence="5 9" id="KW-1133">Transmembrane helix</keyword>
<evidence type="ECO:0000256" key="1">
    <source>
        <dbReference type="ARBA" id="ARBA00004651"/>
    </source>
</evidence>
<evidence type="ECO:0000256" key="3">
    <source>
        <dbReference type="ARBA" id="ARBA00022475"/>
    </source>
</evidence>
<keyword evidence="2" id="KW-0813">Transport</keyword>
<dbReference type="GO" id="GO:0005254">
    <property type="term" value="F:chloride channel activity"/>
    <property type="evidence" value="ECO:0007669"/>
    <property type="project" value="InterPro"/>
</dbReference>
<dbReference type="Proteomes" id="UP000065504">
    <property type="component" value="Unassembled WGS sequence"/>
</dbReference>
<evidence type="ECO:0000313" key="11">
    <source>
        <dbReference type="Proteomes" id="UP000065504"/>
    </source>
</evidence>
<keyword evidence="6" id="KW-0406">Ion transport</keyword>
<dbReference type="EMBL" id="LPLU01000098">
    <property type="protein sequence ID" value="KWK72260.1"/>
    <property type="molecule type" value="Genomic_DNA"/>
</dbReference>
<proteinExistence type="inferred from homology"/>
<evidence type="ECO:0000256" key="4">
    <source>
        <dbReference type="ARBA" id="ARBA00022692"/>
    </source>
</evidence>
<sequence>MHLGKSYKLSEFLIWTRWKIYELIVFGSVPVVLYKFFSVTWLSIPLTIVALLGTATSFIVGFKNVQTYNRAMDALEIWTDILSKSRRWGQLARDFVTDDEIARKLVDRHLAWLTALRYDLRRPRIWESTNKRYNAEYRRFYRVPEWEKDIRELLPKYLSSTETEQALSSASIATFVLSLQGTSLRTLHMAGHLNSNFYMELQKTVGDFIDLQARSERFKNFPYPRQYATVSSLFVRFFCLSLPFGLLNEFDRLNDSVSGFMHGNMVWLVVPCSVAVSWMYTSLEQVGESTENPFEGGANDVPISTLCSTIERDLKAMLGEHARDPSSRTIIAL</sequence>
<dbReference type="PANTHER" id="PTHR33281">
    <property type="entry name" value="UPF0187 PROTEIN YNEE"/>
    <property type="match status" value="1"/>
</dbReference>
<keyword evidence="7 9" id="KW-0472">Membrane</keyword>
<accession>A0A108CCJ1</accession>
<keyword evidence="3" id="KW-1003">Cell membrane</keyword>
<comment type="caution">
    <text evidence="10">The sequence shown here is derived from an EMBL/GenBank/DDBJ whole genome shotgun (WGS) entry which is preliminary data.</text>
</comment>
<evidence type="ECO:0000256" key="7">
    <source>
        <dbReference type="ARBA" id="ARBA00023136"/>
    </source>
</evidence>
<dbReference type="Pfam" id="PF25539">
    <property type="entry name" value="Bestrophin_2"/>
    <property type="match status" value="1"/>
</dbReference>
<name>A0A108CCJ1_9BURK</name>
<evidence type="ECO:0000256" key="5">
    <source>
        <dbReference type="ARBA" id="ARBA00022989"/>
    </source>
</evidence>
<dbReference type="RefSeq" id="WP_060235776.1">
    <property type="nucleotide sequence ID" value="NZ_LPLU01000098.1"/>
</dbReference>
<protein>
    <submittedName>
        <fullName evidence="10">Multidrug transporter</fullName>
    </submittedName>
</protein>